<dbReference type="EC" id="2.7.11.1" evidence="3"/>
<feature type="domain" description="Protein kinase" evidence="16">
    <location>
        <begin position="67"/>
        <end position="431"/>
    </location>
</feature>
<evidence type="ECO:0000256" key="2">
    <source>
        <dbReference type="ARBA" id="ARBA00011534"/>
    </source>
</evidence>
<evidence type="ECO:0000256" key="15">
    <source>
        <dbReference type="SAM" id="MobiDB-lite"/>
    </source>
</evidence>
<keyword evidence="6" id="KW-0723">Serine/threonine-protein kinase</keyword>
<evidence type="ECO:0000256" key="11">
    <source>
        <dbReference type="ARBA" id="ARBA00030980"/>
    </source>
</evidence>
<evidence type="ECO:0000256" key="6">
    <source>
        <dbReference type="ARBA" id="ARBA00022527"/>
    </source>
</evidence>
<accession>A0A6A6QRB4</accession>
<comment type="function">
    <text evidence="1">Component of the EKC/KEOPS complex that is required for the formation of a threonylcarbamoyl group on adenosine at position 37 (t(6)A37) in tRNAs that read codons beginning with adenine. The complex is probably involved in the transfer of the threonylcarbamoyl moiety of threonylcarbamoyl-AMP (TC-AMP) to the N6 group of A37. BUD32 has ATPase activity in the context of the EKC/KEOPS complex and likely plays a supporting role to the catalytic subunit KAE1. The EKC/KEOPS complex also promotes both telomere uncapping and telomere elongation. The complex is required for efficient recruitment of transcriptional coactivators.</text>
</comment>
<organism evidence="17 18">
    <name type="scientific">Lophium mytilinum</name>
    <dbReference type="NCBI Taxonomy" id="390894"/>
    <lineage>
        <taxon>Eukaryota</taxon>
        <taxon>Fungi</taxon>
        <taxon>Dikarya</taxon>
        <taxon>Ascomycota</taxon>
        <taxon>Pezizomycotina</taxon>
        <taxon>Dothideomycetes</taxon>
        <taxon>Pleosporomycetidae</taxon>
        <taxon>Mytilinidiales</taxon>
        <taxon>Mytilinidiaceae</taxon>
        <taxon>Lophium</taxon>
    </lineage>
</organism>
<keyword evidence="7" id="KW-0808">Transferase</keyword>
<dbReference type="PROSITE" id="PS50011">
    <property type="entry name" value="PROTEIN_KINASE_DOM"/>
    <property type="match status" value="1"/>
</dbReference>
<evidence type="ECO:0000256" key="5">
    <source>
        <dbReference type="ARBA" id="ARBA00019973"/>
    </source>
</evidence>
<dbReference type="GO" id="GO:0005524">
    <property type="term" value="F:ATP binding"/>
    <property type="evidence" value="ECO:0007669"/>
    <property type="project" value="UniProtKB-KW"/>
</dbReference>
<evidence type="ECO:0000313" key="18">
    <source>
        <dbReference type="Proteomes" id="UP000799750"/>
    </source>
</evidence>
<dbReference type="InterPro" id="IPR000719">
    <property type="entry name" value="Prot_kinase_dom"/>
</dbReference>
<evidence type="ECO:0000256" key="14">
    <source>
        <dbReference type="ARBA" id="ARBA00048679"/>
    </source>
</evidence>
<dbReference type="GO" id="GO:0000245">
    <property type="term" value="P:spliceosomal complex assembly"/>
    <property type="evidence" value="ECO:0007669"/>
    <property type="project" value="TreeGrafter"/>
</dbReference>
<dbReference type="EMBL" id="MU004190">
    <property type="protein sequence ID" value="KAF2494684.1"/>
    <property type="molecule type" value="Genomic_DNA"/>
</dbReference>
<evidence type="ECO:0000313" key="17">
    <source>
        <dbReference type="EMBL" id="KAF2494684.1"/>
    </source>
</evidence>
<dbReference type="Pfam" id="PF00069">
    <property type="entry name" value="Pkinase"/>
    <property type="match status" value="2"/>
</dbReference>
<dbReference type="PANTHER" id="PTHR47634:SF9">
    <property type="entry name" value="PROTEIN KINASE DOMAIN-CONTAINING PROTEIN-RELATED"/>
    <property type="match status" value="1"/>
</dbReference>
<dbReference type="InterPro" id="IPR011009">
    <property type="entry name" value="Kinase-like_dom_sf"/>
</dbReference>
<dbReference type="Proteomes" id="UP000799750">
    <property type="component" value="Unassembled WGS sequence"/>
</dbReference>
<sequence>MADSSQIRNIQPLPPFSPSTVQVSEEWPPYHPVYQWADHHGVEDLEHYCTGGDHPTHIGERYHNDRYKIIQKLGHSSYSLAWLARDTVEEKNVALKILQADQPTYSRERDILRLVTENRANYSGSVYVASLLDDFIIEGPNGKHLCLVMPIAGCSVAQSKHECRPYKHPLRVSRSIAAQVLLGMEYIHSCGVVHGDLSSNNILFQIPGLAELNEDELYLHIGEPNQHEVRRYDNRPLGPEVPKHCVSPAMLFLNCDELEKIQDPQIIITDFGEAFLAASHNRDQLMTPISLLPPEQFFHEPLGPKSDTWTLACTLIQILDRNPIFETWLGDEDAIIADMIGALGPLPGHWWEKWDAKDKYFSEDGSWKEGKGPPYRSLAENLVSLARGKRWETAEMRKDEFTAREDLIKRMLVYESADRITVEEAVASEWVQKWAIPDITEADPQRLLGLLRETCDRFQPIFKEQTELEEAQNAADAAETDDLLDEDEKKWLKQYADELTEQRDRKHEEKMDKDSEANVVPGKPNRVVTWPPNGAWRILMLSDWMKEKDHQAGKGKGGGSGA</sequence>
<name>A0A6A6QRB4_9PEZI</name>
<evidence type="ECO:0000256" key="9">
    <source>
        <dbReference type="ARBA" id="ARBA00022777"/>
    </source>
</evidence>
<keyword evidence="18" id="KW-1185">Reference proteome</keyword>
<reference evidence="17" key="1">
    <citation type="journal article" date="2020" name="Stud. Mycol.">
        <title>101 Dothideomycetes genomes: a test case for predicting lifestyles and emergence of pathogens.</title>
        <authorList>
            <person name="Haridas S."/>
            <person name="Albert R."/>
            <person name="Binder M."/>
            <person name="Bloem J."/>
            <person name="Labutti K."/>
            <person name="Salamov A."/>
            <person name="Andreopoulos B."/>
            <person name="Baker S."/>
            <person name="Barry K."/>
            <person name="Bills G."/>
            <person name="Bluhm B."/>
            <person name="Cannon C."/>
            <person name="Castanera R."/>
            <person name="Culley D."/>
            <person name="Daum C."/>
            <person name="Ezra D."/>
            <person name="Gonzalez J."/>
            <person name="Henrissat B."/>
            <person name="Kuo A."/>
            <person name="Liang C."/>
            <person name="Lipzen A."/>
            <person name="Lutzoni F."/>
            <person name="Magnuson J."/>
            <person name="Mondo S."/>
            <person name="Nolan M."/>
            <person name="Ohm R."/>
            <person name="Pangilinan J."/>
            <person name="Park H.-J."/>
            <person name="Ramirez L."/>
            <person name="Alfaro M."/>
            <person name="Sun H."/>
            <person name="Tritt A."/>
            <person name="Yoshinaga Y."/>
            <person name="Zwiers L.-H."/>
            <person name="Turgeon B."/>
            <person name="Goodwin S."/>
            <person name="Spatafora J."/>
            <person name="Crous P."/>
            <person name="Grigoriev I."/>
        </authorList>
    </citation>
    <scope>NUCLEOTIDE SEQUENCE</scope>
    <source>
        <strain evidence="17">CBS 269.34</strain>
    </source>
</reference>
<proteinExistence type="predicted"/>
<evidence type="ECO:0000256" key="3">
    <source>
        <dbReference type="ARBA" id="ARBA00012513"/>
    </source>
</evidence>
<evidence type="ECO:0000259" key="16">
    <source>
        <dbReference type="PROSITE" id="PS50011"/>
    </source>
</evidence>
<comment type="catalytic activity">
    <reaction evidence="14">
        <text>L-seryl-[protein] + ATP = O-phospho-L-seryl-[protein] + ADP + H(+)</text>
        <dbReference type="Rhea" id="RHEA:17989"/>
        <dbReference type="Rhea" id="RHEA-COMP:9863"/>
        <dbReference type="Rhea" id="RHEA-COMP:11604"/>
        <dbReference type="ChEBI" id="CHEBI:15378"/>
        <dbReference type="ChEBI" id="CHEBI:29999"/>
        <dbReference type="ChEBI" id="CHEBI:30616"/>
        <dbReference type="ChEBI" id="CHEBI:83421"/>
        <dbReference type="ChEBI" id="CHEBI:456216"/>
        <dbReference type="EC" id="2.7.11.1"/>
    </reaction>
</comment>
<evidence type="ECO:0000256" key="10">
    <source>
        <dbReference type="ARBA" id="ARBA00022840"/>
    </source>
</evidence>
<dbReference type="InterPro" id="IPR051334">
    <property type="entry name" value="SRPK"/>
</dbReference>
<protein>
    <recommendedName>
        <fullName evidence="5">EKC/KEOPS complex subunit BUD32</fullName>
        <ecNumber evidence="3">2.7.11.1</ecNumber>
    </recommendedName>
    <alternativeName>
        <fullName evidence="11 12">Atypical Serine/threonine protein kinase BUD32</fullName>
    </alternativeName>
    <alternativeName>
        <fullName evidence="4">EKC/KEOPS complex subunit bud32</fullName>
    </alternativeName>
</protein>
<dbReference type="OrthoDB" id="5979581at2759"/>
<dbReference type="Gene3D" id="1.10.510.10">
    <property type="entry name" value="Transferase(Phosphotransferase) domain 1"/>
    <property type="match status" value="1"/>
</dbReference>
<feature type="region of interest" description="Disordered" evidence="15">
    <location>
        <begin position="1"/>
        <end position="21"/>
    </location>
</feature>
<dbReference type="PANTHER" id="PTHR47634">
    <property type="entry name" value="PROTEIN KINASE DOMAIN-CONTAINING PROTEIN-RELATED"/>
    <property type="match status" value="1"/>
</dbReference>
<dbReference type="GO" id="GO:0050684">
    <property type="term" value="P:regulation of mRNA processing"/>
    <property type="evidence" value="ECO:0007669"/>
    <property type="project" value="TreeGrafter"/>
</dbReference>
<comment type="catalytic activity">
    <reaction evidence="13">
        <text>L-threonyl-[protein] + ATP = O-phospho-L-threonyl-[protein] + ADP + H(+)</text>
        <dbReference type="Rhea" id="RHEA:46608"/>
        <dbReference type="Rhea" id="RHEA-COMP:11060"/>
        <dbReference type="Rhea" id="RHEA-COMP:11605"/>
        <dbReference type="ChEBI" id="CHEBI:15378"/>
        <dbReference type="ChEBI" id="CHEBI:30013"/>
        <dbReference type="ChEBI" id="CHEBI:30616"/>
        <dbReference type="ChEBI" id="CHEBI:61977"/>
        <dbReference type="ChEBI" id="CHEBI:456216"/>
        <dbReference type="EC" id="2.7.11.1"/>
    </reaction>
</comment>
<dbReference type="AlphaFoldDB" id="A0A6A6QRB4"/>
<gene>
    <name evidence="17" type="ORF">BU16DRAFT_511213</name>
</gene>
<evidence type="ECO:0000256" key="4">
    <source>
        <dbReference type="ARBA" id="ARBA00013948"/>
    </source>
</evidence>
<feature type="region of interest" description="Disordered" evidence="15">
    <location>
        <begin position="502"/>
        <end position="528"/>
    </location>
</feature>
<evidence type="ECO:0000256" key="13">
    <source>
        <dbReference type="ARBA" id="ARBA00047899"/>
    </source>
</evidence>
<evidence type="ECO:0000256" key="8">
    <source>
        <dbReference type="ARBA" id="ARBA00022741"/>
    </source>
</evidence>
<dbReference type="PROSITE" id="PS00109">
    <property type="entry name" value="PROTEIN_KINASE_TYR"/>
    <property type="match status" value="1"/>
</dbReference>
<evidence type="ECO:0000256" key="12">
    <source>
        <dbReference type="ARBA" id="ARBA00033194"/>
    </source>
</evidence>
<dbReference type="GO" id="GO:0004674">
    <property type="term" value="F:protein serine/threonine kinase activity"/>
    <property type="evidence" value="ECO:0007669"/>
    <property type="project" value="UniProtKB-KW"/>
</dbReference>
<dbReference type="SMART" id="SM00220">
    <property type="entry name" value="S_TKc"/>
    <property type="match status" value="1"/>
</dbReference>
<keyword evidence="10" id="KW-0067">ATP-binding</keyword>
<keyword evidence="9 17" id="KW-0418">Kinase</keyword>
<evidence type="ECO:0000256" key="7">
    <source>
        <dbReference type="ARBA" id="ARBA00022679"/>
    </source>
</evidence>
<evidence type="ECO:0000256" key="1">
    <source>
        <dbReference type="ARBA" id="ARBA00003747"/>
    </source>
</evidence>
<keyword evidence="8" id="KW-0547">Nucleotide-binding</keyword>
<feature type="compositionally biased region" description="Basic and acidic residues" evidence="15">
    <location>
        <begin position="502"/>
        <end position="516"/>
    </location>
</feature>
<dbReference type="Gene3D" id="3.30.200.20">
    <property type="entry name" value="Phosphorylase Kinase, domain 1"/>
    <property type="match status" value="1"/>
</dbReference>
<dbReference type="InterPro" id="IPR008266">
    <property type="entry name" value="Tyr_kinase_AS"/>
</dbReference>
<dbReference type="SUPFAM" id="SSF56112">
    <property type="entry name" value="Protein kinase-like (PK-like)"/>
    <property type="match status" value="1"/>
</dbReference>
<comment type="subunit">
    <text evidence="2">Component of the EKC/KEOPS complex composed of at least BUD32, CGI121, GON7, KAE1 and PCC1; the whole complex dimerizes.</text>
</comment>